<feature type="domain" description="Flavodoxin-like" evidence="6">
    <location>
        <begin position="15"/>
        <end position="161"/>
    </location>
</feature>
<evidence type="ECO:0000256" key="4">
    <source>
        <dbReference type="ARBA" id="ARBA00022643"/>
    </source>
</evidence>
<dbReference type="PANTHER" id="PTHR43278:SF1">
    <property type="entry name" value="IRON-SULFUR FLAVOPROTEIN MJ1083"/>
    <property type="match status" value="1"/>
</dbReference>
<dbReference type="GO" id="GO:0016491">
    <property type="term" value="F:oxidoreductase activity"/>
    <property type="evidence" value="ECO:0007669"/>
    <property type="project" value="InterPro"/>
</dbReference>
<dbReference type="PANTHER" id="PTHR43278">
    <property type="entry name" value="NAD(P)H-DEPENDENT FMN-CONTAINING OXIDOREDUCTASE YWQN-RELATED"/>
    <property type="match status" value="1"/>
</dbReference>
<comment type="cofactor">
    <cofactor evidence="2">
        <name>[4Fe-4S] cluster</name>
        <dbReference type="ChEBI" id="CHEBI:49883"/>
    </cofactor>
</comment>
<reference evidence="7" key="1">
    <citation type="submission" date="2016-05" db="EMBL/GenBank/DDBJ databases">
        <title>Microbial consortia oxidize butane by reversing methanogenesis.</title>
        <authorList>
            <person name="Laso-Perez R."/>
            <person name="Richter M."/>
            <person name="Wegener G."/>
            <person name="Musat F."/>
        </authorList>
    </citation>
    <scope>NUCLEOTIDE SEQUENCE [LARGE SCALE GENOMIC DNA]</scope>
    <source>
        <strain evidence="7">BOX2</strain>
    </source>
</reference>
<gene>
    <name evidence="7" type="ORF">SCAL_001122</name>
</gene>
<comment type="caution">
    <text evidence="7">The sequence shown here is derived from an EMBL/GenBank/DDBJ whole genome shotgun (WGS) entry which is preliminary data.</text>
</comment>
<proteinExistence type="inferred from homology"/>
<name>A0A1F2P8Q2_9EURY</name>
<dbReference type="GO" id="GO:0010181">
    <property type="term" value="F:FMN binding"/>
    <property type="evidence" value="ECO:0007669"/>
    <property type="project" value="InterPro"/>
</dbReference>
<dbReference type="EMBL" id="LYOS01000003">
    <property type="protein sequence ID" value="OFV67747.1"/>
    <property type="molecule type" value="Genomic_DNA"/>
</dbReference>
<dbReference type="PROSITE" id="PS50902">
    <property type="entry name" value="FLAVODOXIN_LIKE"/>
    <property type="match status" value="1"/>
</dbReference>
<evidence type="ECO:0000256" key="2">
    <source>
        <dbReference type="ARBA" id="ARBA00001966"/>
    </source>
</evidence>
<organism evidence="7 8">
    <name type="scientific">Candidatus Syntropharchaeum caldarium</name>
    <dbReference type="NCBI Taxonomy" id="1838285"/>
    <lineage>
        <taxon>Archaea</taxon>
        <taxon>Methanobacteriati</taxon>
        <taxon>Methanobacteriota</taxon>
        <taxon>Stenosarchaea group</taxon>
        <taxon>Methanomicrobia</taxon>
        <taxon>Methanosarcinales</taxon>
        <taxon>ANME-2 cluster</taxon>
        <taxon>Candidatus Syntropharchaeum</taxon>
    </lineage>
</organism>
<comment type="cofactor">
    <cofactor evidence="1">
        <name>FMN</name>
        <dbReference type="ChEBI" id="CHEBI:58210"/>
    </cofactor>
</comment>
<dbReference type="Proteomes" id="UP000186940">
    <property type="component" value="Unassembled WGS sequence"/>
</dbReference>
<keyword evidence="8" id="KW-1185">Reference proteome</keyword>
<evidence type="ECO:0000256" key="1">
    <source>
        <dbReference type="ARBA" id="ARBA00001917"/>
    </source>
</evidence>
<sequence>MILIIDYMEGFKMRVLVAYFSKTGNTKMMAETIAQSVEENGCDVVLKRIEDATPEDMLEADGVIIGSPTYYGTAAGAVKSLFDESVKYHGKLDGKVGAAFTSCGIIGGGSETAILSILYPMLVHGMIIQGDPKIGHFGVVAVKTPDDAVLNDCKRLGERVANLIKKLK</sequence>
<comment type="similarity">
    <text evidence="5">Belongs to the SsuE family. Isf subfamily.</text>
</comment>
<evidence type="ECO:0000256" key="5">
    <source>
        <dbReference type="ARBA" id="ARBA00038292"/>
    </source>
</evidence>
<dbReference type="Gene3D" id="3.40.50.360">
    <property type="match status" value="1"/>
</dbReference>
<accession>A0A1F2P8Q2</accession>
<dbReference type="InterPro" id="IPR008254">
    <property type="entry name" value="Flavodoxin/NO_synth"/>
</dbReference>
<dbReference type="InterPro" id="IPR005025">
    <property type="entry name" value="FMN_Rdtase-like_dom"/>
</dbReference>
<dbReference type="InterPro" id="IPR051796">
    <property type="entry name" value="ISF_SsuE-like"/>
</dbReference>
<keyword evidence="3" id="KW-0285">Flavoprotein</keyword>
<dbReference type="AlphaFoldDB" id="A0A1F2P8Q2"/>
<dbReference type="Pfam" id="PF03358">
    <property type="entry name" value="FMN_red"/>
    <property type="match status" value="1"/>
</dbReference>
<dbReference type="SUPFAM" id="SSF52218">
    <property type="entry name" value="Flavoproteins"/>
    <property type="match status" value="1"/>
</dbReference>
<evidence type="ECO:0000313" key="7">
    <source>
        <dbReference type="EMBL" id="OFV67747.1"/>
    </source>
</evidence>
<evidence type="ECO:0000259" key="6">
    <source>
        <dbReference type="PROSITE" id="PS50902"/>
    </source>
</evidence>
<keyword evidence="4" id="KW-0288">FMN</keyword>
<dbReference type="InterPro" id="IPR029039">
    <property type="entry name" value="Flavoprotein-like_sf"/>
</dbReference>
<evidence type="ECO:0000313" key="8">
    <source>
        <dbReference type="Proteomes" id="UP000186940"/>
    </source>
</evidence>
<dbReference type="STRING" id="1838285.SCAL_001122"/>
<evidence type="ECO:0000256" key="3">
    <source>
        <dbReference type="ARBA" id="ARBA00022630"/>
    </source>
</evidence>
<protein>
    <submittedName>
        <fullName evidence="7">Flavodoxin</fullName>
    </submittedName>
</protein>